<keyword evidence="4" id="KW-0472">Membrane</keyword>
<evidence type="ECO:0000256" key="2">
    <source>
        <dbReference type="PROSITE-ProRule" id="PRU00059"/>
    </source>
</evidence>
<dbReference type="PANTHER" id="PTHR24652:SF69">
    <property type="entry name" value="CUB DOMAIN-CONTAINING PROTEIN"/>
    <property type="match status" value="1"/>
</dbReference>
<dbReference type="InterPro" id="IPR023415">
    <property type="entry name" value="LDLR_class-A_CS"/>
</dbReference>
<feature type="disulfide bond" evidence="3">
    <location>
        <begin position="169"/>
        <end position="184"/>
    </location>
</feature>
<dbReference type="PROSITE" id="PS50068">
    <property type="entry name" value="LDLRA_2"/>
    <property type="match status" value="1"/>
</dbReference>
<keyword evidence="4" id="KW-1133">Transmembrane helix</keyword>
<keyword evidence="5" id="KW-0732">Signal</keyword>
<dbReference type="PROSITE" id="PS01180">
    <property type="entry name" value="CUB"/>
    <property type="match status" value="1"/>
</dbReference>
<protein>
    <recommendedName>
        <fullName evidence="6">CUB domain-containing protein</fullName>
    </recommendedName>
</protein>
<evidence type="ECO:0000313" key="8">
    <source>
        <dbReference type="Proteomes" id="UP001208570"/>
    </source>
</evidence>
<dbReference type="Proteomes" id="UP001208570">
    <property type="component" value="Unassembled WGS sequence"/>
</dbReference>
<accession>A0AAD9J7H6</accession>
<reference evidence="7" key="1">
    <citation type="journal article" date="2023" name="Mol. Biol. Evol.">
        <title>Third-Generation Sequencing Reveals the Adaptive Role of the Epigenome in Three Deep-Sea Polychaetes.</title>
        <authorList>
            <person name="Perez M."/>
            <person name="Aroh O."/>
            <person name="Sun Y."/>
            <person name="Lan Y."/>
            <person name="Juniper S.K."/>
            <person name="Young C.R."/>
            <person name="Angers B."/>
            <person name="Qian P.Y."/>
        </authorList>
    </citation>
    <scope>NUCLEOTIDE SEQUENCE</scope>
    <source>
        <strain evidence="7">P08H-3</strain>
    </source>
</reference>
<dbReference type="PANTHER" id="PTHR24652">
    <property type="entry name" value="LOW-DENSITY LIPOPROTEIN RECEPTOR CLASS A DOMAIN-CONTAINING PROTEIN 2"/>
    <property type="match status" value="1"/>
</dbReference>
<feature type="disulfide bond" evidence="3">
    <location>
        <begin position="157"/>
        <end position="175"/>
    </location>
</feature>
<feature type="signal peptide" evidence="5">
    <location>
        <begin position="1"/>
        <end position="19"/>
    </location>
</feature>
<evidence type="ECO:0000256" key="1">
    <source>
        <dbReference type="ARBA" id="ARBA00023157"/>
    </source>
</evidence>
<dbReference type="Pfam" id="PF00431">
    <property type="entry name" value="CUB"/>
    <property type="match status" value="1"/>
</dbReference>
<dbReference type="CDD" id="cd00112">
    <property type="entry name" value="LDLa"/>
    <property type="match status" value="1"/>
</dbReference>
<evidence type="ECO:0000256" key="3">
    <source>
        <dbReference type="PROSITE-ProRule" id="PRU00124"/>
    </source>
</evidence>
<dbReference type="PROSITE" id="PS01209">
    <property type="entry name" value="LDLRA_1"/>
    <property type="match status" value="1"/>
</dbReference>
<dbReference type="SMART" id="SM00042">
    <property type="entry name" value="CUB"/>
    <property type="match status" value="1"/>
</dbReference>
<feature type="chain" id="PRO_5042233387" description="CUB domain-containing protein" evidence="5">
    <location>
        <begin position="20"/>
        <end position="290"/>
    </location>
</feature>
<organism evidence="7 8">
    <name type="scientific">Paralvinella palmiformis</name>
    <dbReference type="NCBI Taxonomy" id="53620"/>
    <lineage>
        <taxon>Eukaryota</taxon>
        <taxon>Metazoa</taxon>
        <taxon>Spiralia</taxon>
        <taxon>Lophotrochozoa</taxon>
        <taxon>Annelida</taxon>
        <taxon>Polychaeta</taxon>
        <taxon>Sedentaria</taxon>
        <taxon>Canalipalpata</taxon>
        <taxon>Terebellida</taxon>
        <taxon>Terebelliformia</taxon>
        <taxon>Alvinellidae</taxon>
        <taxon>Paralvinella</taxon>
    </lineage>
</organism>
<dbReference type="CDD" id="cd00041">
    <property type="entry name" value="CUB"/>
    <property type="match status" value="1"/>
</dbReference>
<dbReference type="InterPro" id="IPR000859">
    <property type="entry name" value="CUB_dom"/>
</dbReference>
<keyword evidence="1 3" id="KW-1015">Disulfide bond</keyword>
<keyword evidence="8" id="KW-1185">Reference proteome</keyword>
<dbReference type="InterPro" id="IPR002172">
    <property type="entry name" value="LDrepeatLR_classA_rpt"/>
</dbReference>
<dbReference type="AlphaFoldDB" id="A0AAD9J7H6"/>
<feature type="transmembrane region" description="Helical" evidence="4">
    <location>
        <begin position="197"/>
        <end position="221"/>
    </location>
</feature>
<evidence type="ECO:0000256" key="5">
    <source>
        <dbReference type="SAM" id="SignalP"/>
    </source>
</evidence>
<dbReference type="Gene3D" id="2.60.120.290">
    <property type="entry name" value="Spermadhesin, CUB domain"/>
    <property type="match status" value="1"/>
</dbReference>
<feature type="domain" description="CUB" evidence="6">
    <location>
        <begin position="30"/>
        <end position="145"/>
    </location>
</feature>
<dbReference type="SUPFAM" id="SSF57424">
    <property type="entry name" value="LDL receptor-like module"/>
    <property type="match status" value="1"/>
</dbReference>
<dbReference type="EMBL" id="JAODUP010000547">
    <property type="protein sequence ID" value="KAK2147553.1"/>
    <property type="molecule type" value="Genomic_DNA"/>
</dbReference>
<sequence length="290" mass="32612">MFLPIYIIWVCTLVTSIQGEFTQDFMSLSCGKWLASRISGRLETSTSLTYSNNMNCDVTISVSNNKRIILMFKRFEIEAPINGSCPDFLSVYDGLSTAFPLMFDQKCGTVVEPFSLNTSSNHVTLRFVSDDSAVFRGFEVEYTEFSDPPCTSGEFECTSGICINEGNKCDDVNQCGDNSDESQCTDSEEKGVVQTGWTLAEMIGCAVGLLILLIILIIVTVKLYQRYKRNQSEIEYMSVNTLYEYPVTDKYNKYKIGIRGRREPRQVSFYSNVVVMPPGEKNNAENDLTS</sequence>
<dbReference type="SUPFAM" id="SSF49854">
    <property type="entry name" value="Spermadhesin, CUB domain"/>
    <property type="match status" value="1"/>
</dbReference>
<dbReference type="InterPro" id="IPR035914">
    <property type="entry name" value="Sperma_CUB_dom_sf"/>
</dbReference>
<name>A0AAD9J7H6_9ANNE</name>
<gene>
    <name evidence="7" type="ORF">LSH36_547g01041</name>
</gene>
<comment type="caution">
    <text evidence="2">Lacks conserved residue(s) required for the propagation of feature annotation.</text>
</comment>
<dbReference type="Pfam" id="PF00057">
    <property type="entry name" value="Ldl_recept_a"/>
    <property type="match status" value="1"/>
</dbReference>
<dbReference type="InterPro" id="IPR042333">
    <property type="entry name" value="LRAD2/Mig-13-like"/>
</dbReference>
<dbReference type="SMART" id="SM00192">
    <property type="entry name" value="LDLa"/>
    <property type="match status" value="1"/>
</dbReference>
<evidence type="ECO:0000313" key="7">
    <source>
        <dbReference type="EMBL" id="KAK2147553.1"/>
    </source>
</evidence>
<evidence type="ECO:0000256" key="4">
    <source>
        <dbReference type="SAM" id="Phobius"/>
    </source>
</evidence>
<dbReference type="Gene3D" id="4.10.400.10">
    <property type="entry name" value="Low-density Lipoprotein Receptor"/>
    <property type="match status" value="1"/>
</dbReference>
<comment type="caution">
    <text evidence="7">The sequence shown here is derived from an EMBL/GenBank/DDBJ whole genome shotgun (WGS) entry which is preliminary data.</text>
</comment>
<feature type="disulfide bond" evidence="3">
    <location>
        <begin position="150"/>
        <end position="162"/>
    </location>
</feature>
<keyword evidence="4" id="KW-0812">Transmembrane</keyword>
<dbReference type="InterPro" id="IPR036055">
    <property type="entry name" value="LDL_receptor-like_sf"/>
</dbReference>
<proteinExistence type="predicted"/>
<evidence type="ECO:0000259" key="6">
    <source>
        <dbReference type="PROSITE" id="PS01180"/>
    </source>
</evidence>